<dbReference type="AlphaFoldDB" id="A0A6N7VVN1"/>
<evidence type="ECO:0000313" key="3">
    <source>
        <dbReference type="Proteomes" id="UP000436047"/>
    </source>
</evidence>
<feature type="chain" id="PRO_5038929940" evidence="1">
    <location>
        <begin position="21"/>
        <end position="454"/>
    </location>
</feature>
<dbReference type="PANTHER" id="PTHR43649">
    <property type="entry name" value="ARABINOSE-BINDING PROTEIN-RELATED"/>
    <property type="match status" value="1"/>
</dbReference>
<dbReference type="Gene3D" id="3.40.190.10">
    <property type="entry name" value="Periplasmic binding protein-like II"/>
    <property type="match status" value="2"/>
</dbReference>
<dbReference type="InterPro" id="IPR006059">
    <property type="entry name" value="SBP"/>
</dbReference>
<keyword evidence="3" id="KW-1185">Reference proteome</keyword>
<dbReference type="InterPro" id="IPR050490">
    <property type="entry name" value="Bact_solute-bd_prot1"/>
</dbReference>
<name>A0A6N7VVN1_9FIRM</name>
<dbReference type="PROSITE" id="PS51257">
    <property type="entry name" value="PROKAR_LIPOPROTEIN"/>
    <property type="match status" value="1"/>
</dbReference>
<dbReference type="Proteomes" id="UP000436047">
    <property type="component" value="Unassembled WGS sequence"/>
</dbReference>
<protein>
    <submittedName>
        <fullName evidence="2">Extracellular solute-binding protein</fullName>
    </submittedName>
</protein>
<feature type="signal peptide" evidence="1">
    <location>
        <begin position="1"/>
        <end position="20"/>
    </location>
</feature>
<accession>A0A6N7VVN1</accession>
<reference evidence="2 3" key="1">
    <citation type="submission" date="2019-08" db="EMBL/GenBank/DDBJ databases">
        <title>In-depth cultivation of the pig gut microbiome towards novel bacterial diversity and tailored functional studies.</title>
        <authorList>
            <person name="Wylensek D."/>
            <person name="Hitch T.C.A."/>
            <person name="Clavel T."/>
        </authorList>
    </citation>
    <scope>NUCLEOTIDE SEQUENCE [LARGE SCALE GENOMIC DNA]</scope>
    <source>
        <strain evidence="2 3">WCA-389-WT-23B</strain>
    </source>
</reference>
<keyword evidence="1" id="KW-0732">Signal</keyword>
<dbReference type="Pfam" id="PF01547">
    <property type="entry name" value="SBP_bac_1"/>
    <property type="match status" value="1"/>
</dbReference>
<dbReference type="EMBL" id="VUMI01000002">
    <property type="protein sequence ID" value="MSS87101.1"/>
    <property type="molecule type" value="Genomic_DNA"/>
</dbReference>
<dbReference type="SUPFAM" id="SSF53850">
    <property type="entry name" value="Periplasmic binding protein-like II"/>
    <property type="match status" value="1"/>
</dbReference>
<dbReference type="RefSeq" id="WP_154463169.1">
    <property type="nucleotide sequence ID" value="NZ_VUMI01000002.1"/>
</dbReference>
<organism evidence="2 3">
    <name type="scientific">Eisenbergiella porci</name>
    <dbReference type="NCBI Taxonomy" id="2652274"/>
    <lineage>
        <taxon>Bacteria</taxon>
        <taxon>Bacillati</taxon>
        <taxon>Bacillota</taxon>
        <taxon>Clostridia</taxon>
        <taxon>Lachnospirales</taxon>
        <taxon>Lachnospiraceae</taxon>
        <taxon>Eisenbergiella</taxon>
    </lineage>
</organism>
<comment type="caution">
    <text evidence="2">The sequence shown here is derived from an EMBL/GenBank/DDBJ whole genome shotgun (WGS) entry which is preliminary data.</text>
</comment>
<proteinExistence type="predicted"/>
<evidence type="ECO:0000313" key="2">
    <source>
        <dbReference type="EMBL" id="MSS87101.1"/>
    </source>
</evidence>
<gene>
    <name evidence="2" type="ORF">FYJ45_01660</name>
</gene>
<dbReference type="GeneID" id="86051793"/>
<sequence length="454" mass="48825">MKMKKITNLLLAGVLVGSMALTGCGSKGSTEDAAATPAEGTEATAELPTVTFTHGYYHDESEWAPAAEMRRIYDEFAEAHKDEFNFVVKADQGGAEGIYNTALNDLSSGEFYDIADFGGWDITEAAASAGAIMDLKPYLDADADLKAGVGICYDQNLTEDGKIYSVREQVEGVGFWYNQALFEQAGATTPNQWTSWKDFDVAVDKLVEAGISPYSLNAGWPTNILAAGYAQRDEASREFYANGKNVESFNDESFLGTMAFLQDNVLAKIDAAHFGPGGDDDNQYMDDFTSGDSAMLFNGVWATGDFVDCEAGIENLKPAVFPTDDGKKAGLLSGGCGFVVSDSLSDEQKAICVEFIKYMTSPEIASRIVENGIGMVPSTTVNYDEAAAKVESTEGKLLVEACRTLQSADVQVLGWGNTFGDMEGEIQNKYAGLKEGSKTPQQLVEELDQIKAAE</sequence>
<evidence type="ECO:0000256" key="1">
    <source>
        <dbReference type="SAM" id="SignalP"/>
    </source>
</evidence>